<evidence type="ECO:0008006" key="4">
    <source>
        <dbReference type="Google" id="ProtNLM"/>
    </source>
</evidence>
<keyword evidence="1" id="KW-0732">Signal</keyword>
<dbReference type="Proteomes" id="UP000249538">
    <property type="component" value="Unassembled WGS sequence"/>
</dbReference>
<evidence type="ECO:0000313" key="3">
    <source>
        <dbReference type="Proteomes" id="UP000249538"/>
    </source>
</evidence>
<dbReference type="RefSeq" id="WP_111467534.1">
    <property type="nucleotide sequence ID" value="NZ_QKZS01000021.1"/>
</dbReference>
<proteinExistence type="predicted"/>
<feature type="signal peptide" evidence="1">
    <location>
        <begin position="1"/>
        <end position="24"/>
    </location>
</feature>
<reference evidence="2 3" key="1">
    <citation type="submission" date="2018-06" db="EMBL/GenBank/DDBJ databases">
        <title>Genomic Encyclopedia of Archaeal and Bacterial Type Strains, Phase II (KMG-II): from individual species to whole genera.</title>
        <authorList>
            <person name="Goeker M."/>
        </authorList>
    </citation>
    <scope>NUCLEOTIDE SEQUENCE [LARGE SCALE GENOMIC DNA]</scope>
    <source>
        <strain evidence="2 3">DSM 18774</strain>
    </source>
</reference>
<evidence type="ECO:0000256" key="1">
    <source>
        <dbReference type="SAM" id="SignalP"/>
    </source>
</evidence>
<protein>
    <recommendedName>
        <fullName evidence="4">Prevent-host-death protein</fullName>
    </recommendedName>
</protein>
<gene>
    <name evidence="2" type="ORF">LX76_04182</name>
</gene>
<dbReference type="AlphaFoldDB" id="A0A2W7QKF9"/>
<name>A0A2W7QKF9_9RHOB</name>
<comment type="caution">
    <text evidence="2">The sequence shown here is derived from an EMBL/GenBank/DDBJ whole genome shotgun (WGS) entry which is preliminary data.</text>
</comment>
<dbReference type="EMBL" id="QKZS01000021">
    <property type="protein sequence ID" value="PZX48611.1"/>
    <property type="molecule type" value="Genomic_DNA"/>
</dbReference>
<organism evidence="2 3">
    <name type="scientific">Cereibacter changlensis</name>
    <dbReference type="NCBI Taxonomy" id="402884"/>
    <lineage>
        <taxon>Bacteria</taxon>
        <taxon>Pseudomonadati</taxon>
        <taxon>Pseudomonadota</taxon>
        <taxon>Alphaproteobacteria</taxon>
        <taxon>Rhodobacterales</taxon>
        <taxon>Paracoccaceae</taxon>
        <taxon>Cereibacter</taxon>
    </lineage>
</organism>
<accession>A0A2W7QKF9</accession>
<evidence type="ECO:0000313" key="2">
    <source>
        <dbReference type="EMBL" id="PZX48611.1"/>
    </source>
</evidence>
<sequence>MKRILIPTAAATVLALSTALPVAAQDAQLSGAVAEVFGAQVVVATPEGRLLVTLPEGTEPPAQGAQVEITGTRDGATLAATALTVTGAAAPAVPAANAPAEAALPQALQGLGLTEVRSRRDDDDTYFYARLPQGGWLRAETEGSRLKEVQSDGADLPAAIVSALLPQVVQDEPRLAEIARLNQIELDDDGEISVKGHAEDGMRVEIEFDRAGALSDYERERDDRRSLSAADARARLEALGYTEIGFVERGGRHVDAVAVNPHGDQVEVRLDDQGRVERERLWMR</sequence>
<feature type="chain" id="PRO_5015970727" description="Prevent-host-death protein" evidence="1">
    <location>
        <begin position="25"/>
        <end position="284"/>
    </location>
</feature>